<accession>A0AAV6FR99</accession>
<dbReference type="PANTHER" id="PTHR12155:SF29">
    <property type="entry name" value="SCHLAFEN-LIKE PROTEIN 1"/>
    <property type="match status" value="1"/>
</dbReference>
<evidence type="ECO:0000259" key="2">
    <source>
        <dbReference type="Pfam" id="PF04326"/>
    </source>
</evidence>
<feature type="domain" description="Schlafen AlbA-2" evidence="2">
    <location>
        <begin position="1"/>
        <end position="96"/>
    </location>
</feature>
<organism evidence="3 4">
    <name type="scientific">Alosa alosa</name>
    <name type="common">allis shad</name>
    <dbReference type="NCBI Taxonomy" id="278164"/>
    <lineage>
        <taxon>Eukaryota</taxon>
        <taxon>Metazoa</taxon>
        <taxon>Chordata</taxon>
        <taxon>Craniata</taxon>
        <taxon>Vertebrata</taxon>
        <taxon>Euteleostomi</taxon>
        <taxon>Actinopterygii</taxon>
        <taxon>Neopterygii</taxon>
        <taxon>Teleostei</taxon>
        <taxon>Clupei</taxon>
        <taxon>Clupeiformes</taxon>
        <taxon>Clupeoidei</taxon>
        <taxon>Clupeidae</taxon>
        <taxon>Alosa</taxon>
    </lineage>
</organism>
<protein>
    <recommendedName>
        <fullName evidence="2">Schlafen AlbA-2 domain-containing protein</fullName>
    </recommendedName>
</protein>
<proteinExistence type="predicted"/>
<evidence type="ECO:0000313" key="3">
    <source>
        <dbReference type="EMBL" id="KAG5265090.1"/>
    </source>
</evidence>
<dbReference type="InterPro" id="IPR007421">
    <property type="entry name" value="Schlafen_AlbA_2_dom"/>
</dbReference>
<dbReference type="AlphaFoldDB" id="A0AAV6FR99"/>
<dbReference type="InterPro" id="IPR029684">
    <property type="entry name" value="Schlafen"/>
</dbReference>
<evidence type="ECO:0000313" key="4">
    <source>
        <dbReference type="Proteomes" id="UP000823561"/>
    </source>
</evidence>
<dbReference type="EMBL" id="JADWDJ010000020">
    <property type="protein sequence ID" value="KAG5265090.1"/>
    <property type="molecule type" value="Genomic_DNA"/>
</dbReference>
<sequence length="301" mass="32182">MLLVGVDDEGVVRGLHCDHRQEDRVRLLVDSVLKFFQPPLLPHCYSLSLLPVVRPGPEGLNLKVLRLALQPPPAHTQLALYQTDLGEVYLRRDGSVEGPLSASAIQEWARQRWSGEVMRLQHCIQMLLAEQGLLLQEMRQQSLTIAALQRAQMPPTGAPAVASTAPAPTALTPITQAASAPPPAAPRLEGLRDRLLKGKLSRRVSLAQTPPQSLSACPSQSDTPILVRTTPASSQDHLADVSVSEGGSARQLRSSWLPQGCEGMWGSTDGGGPGPPQCQRGAGTEPGEGTQTTVSTTCTIM</sequence>
<feature type="region of interest" description="Disordered" evidence="1">
    <location>
        <begin position="263"/>
        <end position="301"/>
    </location>
</feature>
<gene>
    <name evidence="3" type="ORF">AALO_G00261310</name>
</gene>
<keyword evidence="4" id="KW-1185">Reference proteome</keyword>
<feature type="compositionally biased region" description="Polar residues" evidence="1">
    <location>
        <begin position="206"/>
        <end position="223"/>
    </location>
</feature>
<dbReference type="Proteomes" id="UP000823561">
    <property type="component" value="Chromosome 20"/>
</dbReference>
<comment type="caution">
    <text evidence="3">The sequence shown here is derived from an EMBL/GenBank/DDBJ whole genome shotgun (WGS) entry which is preliminary data.</text>
</comment>
<name>A0AAV6FR99_9TELE</name>
<evidence type="ECO:0000256" key="1">
    <source>
        <dbReference type="SAM" id="MobiDB-lite"/>
    </source>
</evidence>
<dbReference type="PANTHER" id="PTHR12155">
    <property type="entry name" value="SCHLAFEN"/>
    <property type="match status" value="1"/>
</dbReference>
<feature type="region of interest" description="Disordered" evidence="1">
    <location>
        <begin position="204"/>
        <end position="224"/>
    </location>
</feature>
<reference evidence="3" key="1">
    <citation type="submission" date="2020-10" db="EMBL/GenBank/DDBJ databases">
        <title>Chromosome-scale genome assembly of the Allis shad, Alosa alosa.</title>
        <authorList>
            <person name="Margot Z."/>
            <person name="Christophe K."/>
            <person name="Cabau C."/>
            <person name="Louis A."/>
            <person name="Berthelot C."/>
            <person name="Parey E."/>
            <person name="Roest Crollius H."/>
            <person name="Montfort J."/>
            <person name="Robinson-Rechavi M."/>
            <person name="Bucao C."/>
            <person name="Bouchez O."/>
            <person name="Gislard M."/>
            <person name="Lluch J."/>
            <person name="Milhes M."/>
            <person name="Lampietro C."/>
            <person name="Lopez Roques C."/>
            <person name="Donnadieu C."/>
            <person name="Braasch I."/>
            <person name="Desvignes T."/>
            <person name="Postlethwait J."/>
            <person name="Bobe J."/>
            <person name="Guiguen Y."/>
        </authorList>
    </citation>
    <scope>NUCLEOTIDE SEQUENCE</scope>
    <source>
        <strain evidence="3">M-15738</strain>
        <tissue evidence="3">Blood</tissue>
    </source>
</reference>
<dbReference type="Pfam" id="PF04326">
    <property type="entry name" value="SLFN_AlbA_2"/>
    <property type="match status" value="1"/>
</dbReference>
<feature type="compositionally biased region" description="Polar residues" evidence="1">
    <location>
        <begin position="289"/>
        <end position="301"/>
    </location>
</feature>